<dbReference type="PANTHER" id="PTHR45749:SF35">
    <property type="entry name" value="AC-LIKE TRANSPOSASE-RELATED"/>
    <property type="match status" value="1"/>
</dbReference>
<evidence type="ECO:0000313" key="2">
    <source>
        <dbReference type="EMBL" id="KAJ9539216.1"/>
    </source>
</evidence>
<dbReference type="Proteomes" id="UP001172457">
    <property type="component" value="Chromosome 8"/>
</dbReference>
<name>A0AA38SMN5_9ASTR</name>
<proteinExistence type="predicted"/>
<reference evidence="2" key="1">
    <citation type="submission" date="2023-03" db="EMBL/GenBank/DDBJ databases">
        <title>Chromosome-scale reference genome and RAD-based genetic map of yellow starthistle (Centaurea solstitialis) reveal putative structural variation and QTLs associated with invader traits.</title>
        <authorList>
            <person name="Reatini B."/>
            <person name="Cang F.A."/>
            <person name="Jiang Q."/>
            <person name="Mckibben M.T.W."/>
            <person name="Barker M.S."/>
            <person name="Rieseberg L.H."/>
            <person name="Dlugosch K.M."/>
        </authorList>
    </citation>
    <scope>NUCLEOTIDE SEQUENCE</scope>
    <source>
        <strain evidence="2">CAN-66</strain>
        <tissue evidence="2">Leaf</tissue>
    </source>
</reference>
<dbReference type="Pfam" id="PF05699">
    <property type="entry name" value="Dimer_Tnp_hAT"/>
    <property type="match status" value="1"/>
</dbReference>
<dbReference type="AlphaFoldDB" id="A0AA38SMN5"/>
<comment type="caution">
    <text evidence="2">The sequence shown here is derived from an EMBL/GenBank/DDBJ whole genome shotgun (WGS) entry which is preliminary data.</text>
</comment>
<protein>
    <recommendedName>
        <fullName evidence="1">HAT C-terminal dimerisation domain-containing protein</fullName>
    </recommendedName>
</protein>
<evidence type="ECO:0000259" key="1">
    <source>
        <dbReference type="Pfam" id="PF05699"/>
    </source>
</evidence>
<dbReference type="PANTHER" id="PTHR45749">
    <property type="match status" value="1"/>
</dbReference>
<feature type="domain" description="HAT C-terminal dimerisation" evidence="1">
    <location>
        <begin position="162"/>
        <end position="236"/>
    </location>
</feature>
<dbReference type="EMBL" id="JARYMX010000008">
    <property type="protein sequence ID" value="KAJ9539216.1"/>
    <property type="molecule type" value="Genomic_DNA"/>
</dbReference>
<sequence length="263" mass="30424">MHVILFGNFGVLHEVAEIDNDSKIRSEAKSLAQNELGDFEFLVSMVVWVNFFFERYRETGFLDATESAKKIATDLNIDPVFPRRREIRRKKHFDENPSDASEITKQSAEESFRVNYFLSLVDHAIASLGKRFEQYQDYESVQDQLDVDGNDLYVELRLLQDYLPNENMGPVDILNYLKHVECFPNAIIAYTVLLIIPVTVASAERSFSKLKLLKSYLRSTMTQDRLNGLALIAIENGFLDKVDYKELVEDFVSKNVKRMILFK</sequence>
<evidence type="ECO:0000313" key="3">
    <source>
        <dbReference type="Proteomes" id="UP001172457"/>
    </source>
</evidence>
<keyword evidence="3" id="KW-1185">Reference proteome</keyword>
<accession>A0AA38SMN5</accession>
<gene>
    <name evidence="2" type="ORF">OSB04_031949</name>
</gene>
<dbReference type="InterPro" id="IPR008906">
    <property type="entry name" value="HATC_C_dom"/>
</dbReference>
<organism evidence="2 3">
    <name type="scientific">Centaurea solstitialis</name>
    <name type="common">yellow star-thistle</name>
    <dbReference type="NCBI Taxonomy" id="347529"/>
    <lineage>
        <taxon>Eukaryota</taxon>
        <taxon>Viridiplantae</taxon>
        <taxon>Streptophyta</taxon>
        <taxon>Embryophyta</taxon>
        <taxon>Tracheophyta</taxon>
        <taxon>Spermatophyta</taxon>
        <taxon>Magnoliopsida</taxon>
        <taxon>eudicotyledons</taxon>
        <taxon>Gunneridae</taxon>
        <taxon>Pentapetalae</taxon>
        <taxon>asterids</taxon>
        <taxon>campanulids</taxon>
        <taxon>Asterales</taxon>
        <taxon>Asteraceae</taxon>
        <taxon>Carduoideae</taxon>
        <taxon>Cardueae</taxon>
        <taxon>Centaureinae</taxon>
        <taxon>Centaurea</taxon>
    </lineage>
</organism>
<dbReference type="GO" id="GO:0046983">
    <property type="term" value="F:protein dimerization activity"/>
    <property type="evidence" value="ECO:0007669"/>
    <property type="project" value="InterPro"/>
</dbReference>